<gene>
    <name evidence="1" type="primary">152</name>
    <name evidence="1" type="ORF">HVTV1_152</name>
</gene>
<protein>
    <submittedName>
        <fullName evidence="1">Uncharacterized protein</fullName>
    </submittedName>
</protein>
<keyword evidence="2" id="KW-1185">Reference proteome</keyword>
<sequence>MTDAKEVAFDALREMYEEAEPPPDFDDALENPDDYDAEWYLDHELPHERQEEIVDEHLEKHNLSKHQETQVTMTAILHYGPSTPDDE</sequence>
<dbReference type="EMBL" id="KC117377">
    <property type="protein sequence ID" value="AGC34521.1"/>
    <property type="molecule type" value="Genomic_DNA"/>
</dbReference>
<organism evidence="1 2">
    <name type="scientific">Haloarcula vallismortis tailed virus 1</name>
    <dbReference type="NCBI Taxonomy" id="1262528"/>
    <lineage>
        <taxon>Viruses</taxon>
        <taxon>Duplodnaviria</taxon>
        <taxon>Heunggongvirae</taxon>
        <taxon>Uroviricota</taxon>
        <taxon>Caudoviricetes</taxon>
        <taxon>Thumleimavirales</taxon>
        <taxon>Druskaviridae</taxon>
        <taxon>Tredecimvirus</taxon>
        <taxon>Tredecimvirus thailandense</taxon>
        <taxon>Tredecimvirus HVTV1</taxon>
    </lineage>
</organism>
<dbReference type="OrthoDB" id="20550at10239"/>
<reference evidence="1 2" key="1">
    <citation type="journal article" date="2013" name="J. Virol.">
        <title>Insights into head-tailed viruses infecting extremely halophilic archaea.</title>
        <authorList>
            <person name="Pietila M.K."/>
            <person name="Laurinmaki P."/>
            <person name="Russell D.A."/>
            <person name="Ko C.C."/>
            <person name="Jacobs-Sera D."/>
            <person name="Butcher S.J."/>
            <person name="Bamford D.H."/>
            <person name="Hendrix R.W."/>
        </authorList>
    </citation>
    <scope>NUCLEOTIDE SEQUENCE [LARGE SCALE GENOMIC DNA]</scope>
</reference>
<dbReference type="KEGG" id="vg:14477393"/>
<evidence type="ECO:0000313" key="2">
    <source>
        <dbReference type="Proteomes" id="UP000011137"/>
    </source>
</evidence>
<name>L7TI50_9CAUD</name>
<evidence type="ECO:0000313" key="1">
    <source>
        <dbReference type="EMBL" id="AGC34521.1"/>
    </source>
</evidence>
<accession>L7TI50</accession>
<dbReference type="GeneID" id="14477393"/>
<proteinExistence type="predicted"/>
<dbReference type="Proteomes" id="UP000011137">
    <property type="component" value="Segment"/>
</dbReference>
<dbReference type="RefSeq" id="YP_007379057.1">
    <property type="nucleotide sequence ID" value="NC_020158.1"/>
</dbReference>